<dbReference type="Proteomes" id="UP000581769">
    <property type="component" value="Unassembled WGS sequence"/>
</dbReference>
<keyword evidence="7" id="KW-0119">Carbohydrate metabolism</keyword>
<evidence type="ECO:0000256" key="5">
    <source>
        <dbReference type="ARBA" id="ARBA00013180"/>
    </source>
</evidence>
<evidence type="ECO:0000256" key="2">
    <source>
        <dbReference type="ARBA" id="ARBA00002147"/>
    </source>
</evidence>
<proteinExistence type="inferred from homology"/>
<keyword evidence="9" id="KW-1185">Reference proteome</keyword>
<evidence type="ECO:0000256" key="3">
    <source>
        <dbReference type="ARBA" id="ARBA00005081"/>
    </source>
</evidence>
<dbReference type="NCBIfam" id="NF002231">
    <property type="entry name" value="PRK01130.1"/>
    <property type="match status" value="1"/>
</dbReference>
<comment type="caution">
    <text evidence="8">The sequence shown here is derived from an EMBL/GenBank/DDBJ whole genome shotgun (WGS) entry which is preliminary data.</text>
</comment>
<dbReference type="Gene3D" id="3.20.20.70">
    <property type="entry name" value="Aldolase class I"/>
    <property type="match status" value="1"/>
</dbReference>
<dbReference type="PANTHER" id="PTHR36204:SF1">
    <property type="entry name" value="N-ACETYLMANNOSAMINE-6-PHOSPHATE 2-EPIMERASE-RELATED"/>
    <property type="match status" value="1"/>
</dbReference>
<dbReference type="PANTHER" id="PTHR36204">
    <property type="entry name" value="N-ACETYLMANNOSAMINE-6-PHOSPHATE 2-EPIMERASE-RELATED"/>
    <property type="match status" value="1"/>
</dbReference>
<evidence type="ECO:0000256" key="4">
    <source>
        <dbReference type="ARBA" id="ARBA00007439"/>
    </source>
</evidence>
<reference evidence="8 9" key="1">
    <citation type="submission" date="2020-08" db="EMBL/GenBank/DDBJ databases">
        <title>Sequencing the genomes of 1000 actinobacteria strains.</title>
        <authorList>
            <person name="Klenk H.-P."/>
        </authorList>
    </citation>
    <scope>NUCLEOTIDE SEQUENCE [LARGE SCALE GENOMIC DNA]</scope>
    <source>
        <strain evidence="8 9">DSM 45859</strain>
    </source>
</reference>
<evidence type="ECO:0000313" key="9">
    <source>
        <dbReference type="Proteomes" id="UP000581769"/>
    </source>
</evidence>
<comment type="function">
    <text evidence="2">Converts N-acetylmannosamine-6-phosphate (ManNAc-6-P) to N-acetylglucosamine-6-phosphate (GlcNAc-6-P).</text>
</comment>
<dbReference type="GO" id="GO:0019262">
    <property type="term" value="P:N-acetylneuraminate catabolic process"/>
    <property type="evidence" value="ECO:0007669"/>
    <property type="project" value="UniProtKB-UniPathway"/>
</dbReference>
<evidence type="ECO:0000256" key="7">
    <source>
        <dbReference type="ARBA" id="ARBA00023277"/>
    </source>
</evidence>
<evidence type="ECO:0000256" key="1">
    <source>
        <dbReference type="ARBA" id="ARBA00000056"/>
    </source>
</evidence>
<dbReference type="GO" id="GO:0006053">
    <property type="term" value="P:N-acetylmannosamine catabolic process"/>
    <property type="evidence" value="ECO:0007669"/>
    <property type="project" value="TreeGrafter"/>
</dbReference>
<dbReference type="EMBL" id="JACHMG010000001">
    <property type="protein sequence ID" value="MBB4686817.1"/>
    <property type="molecule type" value="Genomic_DNA"/>
</dbReference>
<dbReference type="AlphaFoldDB" id="A0A840IZV5"/>
<comment type="pathway">
    <text evidence="3">Amino-sugar metabolism; N-acetylneuraminate degradation; D-fructose 6-phosphate from N-acetylneuraminate: step 3/5.</text>
</comment>
<accession>A0A840IZV5</accession>
<dbReference type="GO" id="GO:0005829">
    <property type="term" value="C:cytosol"/>
    <property type="evidence" value="ECO:0007669"/>
    <property type="project" value="TreeGrafter"/>
</dbReference>
<dbReference type="SUPFAM" id="SSF51366">
    <property type="entry name" value="Ribulose-phoshate binding barrel"/>
    <property type="match status" value="1"/>
</dbReference>
<protein>
    <recommendedName>
        <fullName evidence="5">N-acylglucosamine-6-phosphate 2-epimerase</fullName>
        <ecNumber evidence="5">5.1.3.9</ecNumber>
    </recommendedName>
</protein>
<dbReference type="InterPro" id="IPR007260">
    <property type="entry name" value="NanE"/>
</dbReference>
<gene>
    <name evidence="8" type="ORF">BJY18_004302</name>
</gene>
<organism evidence="8 9">
    <name type="scientific">Amycolatopsis jiangsuensis</name>
    <dbReference type="NCBI Taxonomy" id="1181879"/>
    <lineage>
        <taxon>Bacteria</taxon>
        <taxon>Bacillati</taxon>
        <taxon>Actinomycetota</taxon>
        <taxon>Actinomycetes</taxon>
        <taxon>Pseudonocardiales</taxon>
        <taxon>Pseudonocardiaceae</taxon>
        <taxon>Amycolatopsis</taxon>
    </lineage>
</organism>
<evidence type="ECO:0000313" key="8">
    <source>
        <dbReference type="EMBL" id="MBB4686817.1"/>
    </source>
</evidence>
<comment type="catalytic activity">
    <reaction evidence="1">
        <text>an N-acyl-D-glucosamine 6-phosphate = an N-acyl-D-mannosamine 6-phosphate</text>
        <dbReference type="Rhea" id="RHEA:23932"/>
        <dbReference type="ChEBI" id="CHEBI:57599"/>
        <dbReference type="ChEBI" id="CHEBI:57666"/>
        <dbReference type="EC" id="5.1.3.9"/>
    </reaction>
</comment>
<name>A0A840IZV5_9PSEU</name>
<sequence>MDDRLPFPSGALLVSCQAQPGNPLHGPVSMARMAAAAAAGGARAIRANGPADVAAIRSEVDLPVLGINKVFGPDGVFITPTFEDAAAVVRAGAAMVAIDGTARPRPGGGSLGDQIRRIHAELGVPVMADVDDLAAGTAARAAGADVVATTLSGYTGGPAPEGPDIGLVAELVTRLDCPVIAEGRYRSAEDVRAAVDAGAYAVVVGTAITNPMAITTRLAKALS</sequence>
<evidence type="ECO:0000256" key="6">
    <source>
        <dbReference type="ARBA" id="ARBA00023235"/>
    </source>
</evidence>
<dbReference type="InterPro" id="IPR013785">
    <property type="entry name" value="Aldolase_TIM"/>
</dbReference>
<dbReference type="GO" id="GO:0047465">
    <property type="term" value="F:N-acylglucosamine-6-phosphate 2-epimerase activity"/>
    <property type="evidence" value="ECO:0007669"/>
    <property type="project" value="UniProtKB-EC"/>
</dbReference>
<dbReference type="UniPathway" id="UPA00629">
    <property type="reaction ID" value="UER00682"/>
</dbReference>
<dbReference type="InterPro" id="IPR011060">
    <property type="entry name" value="RibuloseP-bd_barrel"/>
</dbReference>
<dbReference type="RefSeq" id="WP_184781618.1">
    <property type="nucleotide sequence ID" value="NZ_JACHMG010000001.1"/>
</dbReference>
<dbReference type="EC" id="5.1.3.9" evidence="5"/>
<dbReference type="Pfam" id="PF04131">
    <property type="entry name" value="NanE"/>
    <property type="match status" value="1"/>
</dbReference>
<dbReference type="PROSITE" id="PS51257">
    <property type="entry name" value="PROKAR_LIPOPROTEIN"/>
    <property type="match status" value="1"/>
</dbReference>
<comment type="similarity">
    <text evidence="4">Belongs to the NanE family.</text>
</comment>
<keyword evidence="6 8" id="KW-0413">Isomerase</keyword>